<sequence length="104" mass="11526">MNSLHCAYVCLANSRASYVGARDSNKRKEVSPRFLYGFPPLSKMIPLSSFKESLRADPLSKSKPLKDTEERPLTLPIRQGKASAVPLKAKGSLRLSLAFLLCFL</sequence>
<name>W1NRH5_AMBTC</name>
<dbReference type="Gramene" id="ERM98477">
    <property type="protein sequence ID" value="ERM98477"/>
    <property type="gene ID" value="AMTR_s00072p00165470"/>
</dbReference>
<dbReference type="HOGENOM" id="CLU_2253746_0_0_1"/>
<evidence type="ECO:0000256" key="1">
    <source>
        <dbReference type="SAM" id="MobiDB-lite"/>
    </source>
</evidence>
<gene>
    <name evidence="2" type="ORF">AMTR_s00072p00165470</name>
</gene>
<dbReference type="Proteomes" id="UP000017836">
    <property type="component" value="Unassembled WGS sequence"/>
</dbReference>
<dbReference type="AlphaFoldDB" id="W1NRH5"/>
<reference evidence="3" key="1">
    <citation type="journal article" date="2013" name="Science">
        <title>The Amborella genome and the evolution of flowering plants.</title>
        <authorList>
            <consortium name="Amborella Genome Project"/>
        </authorList>
    </citation>
    <scope>NUCLEOTIDE SEQUENCE [LARGE SCALE GENOMIC DNA]</scope>
</reference>
<dbReference type="EMBL" id="KI395332">
    <property type="protein sequence ID" value="ERM98477.1"/>
    <property type="molecule type" value="Genomic_DNA"/>
</dbReference>
<keyword evidence="3" id="KW-1185">Reference proteome</keyword>
<protein>
    <submittedName>
        <fullName evidence="2">Uncharacterized protein</fullName>
    </submittedName>
</protein>
<organism evidence="2 3">
    <name type="scientific">Amborella trichopoda</name>
    <dbReference type="NCBI Taxonomy" id="13333"/>
    <lineage>
        <taxon>Eukaryota</taxon>
        <taxon>Viridiplantae</taxon>
        <taxon>Streptophyta</taxon>
        <taxon>Embryophyta</taxon>
        <taxon>Tracheophyta</taxon>
        <taxon>Spermatophyta</taxon>
        <taxon>Magnoliopsida</taxon>
        <taxon>Amborellales</taxon>
        <taxon>Amborellaceae</taxon>
        <taxon>Amborella</taxon>
    </lineage>
</organism>
<feature type="compositionally biased region" description="Basic and acidic residues" evidence="1">
    <location>
        <begin position="54"/>
        <end position="72"/>
    </location>
</feature>
<proteinExistence type="predicted"/>
<evidence type="ECO:0000313" key="2">
    <source>
        <dbReference type="EMBL" id="ERM98477.1"/>
    </source>
</evidence>
<evidence type="ECO:0000313" key="3">
    <source>
        <dbReference type="Proteomes" id="UP000017836"/>
    </source>
</evidence>
<accession>W1NRH5</accession>
<feature type="region of interest" description="Disordered" evidence="1">
    <location>
        <begin position="54"/>
        <end position="73"/>
    </location>
</feature>